<evidence type="ECO:0000313" key="4">
    <source>
        <dbReference type="Proteomes" id="UP001189429"/>
    </source>
</evidence>
<dbReference type="Proteomes" id="UP001189429">
    <property type="component" value="Unassembled WGS sequence"/>
</dbReference>
<feature type="region of interest" description="Disordered" evidence="2">
    <location>
        <begin position="130"/>
        <end position="159"/>
    </location>
</feature>
<feature type="region of interest" description="Disordered" evidence="2">
    <location>
        <begin position="271"/>
        <end position="353"/>
    </location>
</feature>
<feature type="compositionally biased region" description="Basic and acidic residues" evidence="2">
    <location>
        <begin position="283"/>
        <end position="296"/>
    </location>
</feature>
<evidence type="ECO:0000256" key="2">
    <source>
        <dbReference type="SAM" id="MobiDB-lite"/>
    </source>
</evidence>
<name>A0ABN9RN44_9DINO</name>
<sequence length="899" mass="96049">PPPPRTACVIATMRGPPSSVLALVERRSDGSHSLVHGSERCGETSAVVTAWRALDEQLGVALAPSTNCNTDRAYYYHYHSVQGNLRQWRDTPGREYVLVSVDDLRRLRFPVASDQRMIRMALEQAEEVERARARAQPEPPPEGAAGAAPASGTAGGAAGADPFVARPSLRITLQRIAGPQHAEERHRLLRERLITLLGVLDTPGDRDARGCTHEDLVASLEESYSEVHLAFLTESRRALAFASGVGPLELTHRPEAAKKLLEEGDHEGALRAALGPEVVPVQRRAEGDPDPAREAEEPPPEEPPPAPAGLGSAPVVPGPAGPAQGEAQDESGESGGSAGGADEEDPDEDPYDWVASWIPEGMAADWVCTPMLPTGGYTIRAPIPTSWVELWKPEVLQEIGHFPPELAAWLDSTIRVGGDEWIQFDGCPRSLDTHRTLPLRLEEGGTETVYYHPKHMLLFFVEAREVYRLMHLVQGPVPQHLRAHRDEQNLRAGRLSPPPLRKTAEPVAGGEADGAAGGHPADAESGGGRPLPDQGAEPPQDAPAEEGRGGGGAEPGGGADQKGEADPVGAASPAQGAAEDGSRLDGPAESPEPPEGAQSRHPQFQLPEEGPPEPEPAPPAEEQGPRETEPAAPAEEQAPPQAPEEPASGTVEELQLQIALEASEKEKAAREAEESPDGPAGDADGERLGRSVPGGGSPPAPGGGRRFQPRQSLWSERGHEEDGTFETRELFWSDAWRQAPRGGGFRHVLQVLVEILVDEQRAGASPPPGGERLFHLEDFSRMAQAGLGPTNGRIAAEYLKDTFGVGVQTNTNPSTRREYRIPEVMEKLQETREAAMRRSLEVTRPEAEAPRPAQGGIPRSPREAGETAAPDKGGTPTSRAREATPEPPAEAILQLEETD</sequence>
<keyword evidence="4" id="KW-1185">Reference proteome</keyword>
<feature type="compositionally biased region" description="Basic and acidic residues" evidence="2">
    <location>
        <begin position="830"/>
        <end position="849"/>
    </location>
</feature>
<feature type="compositionally biased region" description="Acidic residues" evidence="2">
    <location>
        <begin position="341"/>
        <end position="351"/>
    </location>
</feature>
<feature type="compositionally biased region" description="Low complexity" evidence="2">
    <location>
        <begin position="630"/>
        <end position="647"/>
    </location>
</feature>
<dbReference type="EMBL" id="CAUYUJ010007387">
    <property type="protein sequence ID" value="CAK0820596.1"/>
    <property type="molecule type" value="Genomic_DNA"/>
</dbReference>
<protein>
    <submittedName>
        <fullName evidence="3">Uncharacterized protein</fullName>
    </submittedName>
</protein>
<feature type="compositionally biased region" description="Gly residues" evidence="2">
    <location>
        <begin position="549"/>
        <end position="560"/>
    </location>
</feature>
<reference evidence="3" key="1">
    <citation type="submission" date="2023-10" db="EMBL/GenBank/DDBJ databases">
        <authorList>
            <person name="Chen Y."/>
            <person name="Shah S."/>
            <person name="Dougan E. K."/>
            <person name="Thang M."/>
            <person name="Chan C."/>
        </authorList>
    </citation>
    <scope>NUCLEOTIDE SEQUENCE [LARGE SCALE GENOMIC DNA]</scope>
</reference>
<dbReference type="PANTHER" id="PTHR13037">
    <property type="entry name" value="FORMIN"/>
    <property type="match status" value="1"/>
</dbReference>
<evidence type="ECO:0000313" key="3">
    <source>
        <dbReference type="EMBL" id="CAK0820596.1"/>
    </source>
</evidence>
<feature type="compositionally biased region" description="Basic and acidic residues" evidence="2">
    <location>
        <begin position="716"/>
        <end position="726"/>
    </location>
</feature>
<evidence type="ECO:0000256" key="1">
    <source>
        <dbReference type="ARBA" id="ARBA00022581"/>
    </source>
</evidence>
<comment type="caution">
    <text evidence="3">The sequence shown here is derived from an EMBL/GenBank/DDBJ whole genome shotgun (WGS) entry which is preliminary data.</text>
</comment>
<accession>A0ABN9RN44</accession>
<organism evidence="3 4">
    <name type="scientific">Prorocentrum cordatum</name>
    <dbReference type="NCBI Taxonomy" id="2364126"/>
    <lineage>
        <taxon>Eukaryota</taxon>
        <taxon>Sar</taxon>
        <taxon>Alveolata</taxon>
        <taxon>Dinophyceae</taxon>
        <taxon>Prorocentrales</taxon>
        <taxon>Prorocentraceae</taxon>
        <taxon>Prorocentrum</taxon>
    </lineage>
</organism>
<feature type="region of interest" description="Disordered" evidence="2">
    <location>
        <begin position="830"/>
        <end position="899"/>
    </location>
</feature>
<gene>
    <name evidence="3" type="ORF">PCOR1329_LOCUS22212</name>
</gene>
<dbReference type="PANTHER" id="PTHR13037:SF24">
    <property type="entry name" value="POLYCOMB PROTEIN PCL-RELATED"/>
    <property type="match status" value="1"/>
</dbReference>
<feature type="compositionally biased region" description="Basic and acidic residues" evidence="2">
    <location>
        <begin position="662"/>
        <end position="673"/>
    </location>
</feature>
<feature type="compositionally biased region" description="Low complexity" evidence="2">
    <location>
        <begin position="143"/>
        <end position="152"/>
    </location>
</feature>
<proteinExistence type="predicted"/>
<feature type="non-terminal residue" evidence="3">
    <location>
        <position position="1"/>
    </location>
</feature>
<feature type="region of interest" description="Disordered" evidence="2">
    <location>
        <begin position="488"/>
        <end position="726"/>
    </location>
</feature>
<keyword evidence="1" id="KW-0945">Host-virus interaction</keyword>